<dbReference type="InterPro" id="IPR050228">
    <property type="entry name" value="Carboxylesterase_BioH"/>
</dbReference>
<dbReference type="InterPro" id="IPR022742">
    <property type="entry name" value="Hydrolase_4"/>
</dbReference>
<dbReference type="OrthoDB" id="1376138at2"/>
<dbReference type="RefSeq" id="WP_128520963.1">
    <property type="nucleotide sequence ID" value="NZ_RJQC01000004.1"/>
</dbReference>
<evidence type="ECO:0000313" key="2">
    <source>
        <dbReference type="EMBL" id="RNM29278.1"/>
    </source>
</evidence>
<dbReference type="Gene3D" id="3.40.50.1820">
    <property type="entry name" value="alpha/beta hydrolase"/>
    <property type="match status" value="1"/>
</dbReference>
<organism evidence="2 3">
    <name type="scientific">Absicoccus porci</name>
    <dbReference type="NCBI Taxonomy" id="2486576"/>
    <lineage>
        <taxon>Bacteria</taxon>
        <taxon>Bacillati</taxon>
        <taxon>Bacillota</taxon>
        <taxon>Erysipelotrichia</taxon>
        <taxon>Erysipelotrichales</taxon>
        <taxon>Erysipelotrichaceae</taxon>
        <taxon>Absicoccus</taxon>
    </lineage>
</organism>
<dbReference type="InterPro" id="IPR029058">
    <property type="entry name" value="AB_hydrolase_fold"/>
</dbReference>
<reference evidence="2 3" key="1">
    <citation type="submission" date="2018-11" db="EMBL/GenBank/DDBJ databases">
        <title>Clostridium sp. nov., a member of the family Erysipelotrichaceae isolated from pig faeces.</title>
        <authorList>
            <person name="Chang Y.-H."/>
        </authorList>
    </citation>
    <scope>NUCLEOTIDE SEQUENCE [LARGE SCALE GENOMIC DNA]</scope>
    <source>
        <strain evidence="2 3">YH-panp20</strain>
    </source>
</reference>
<dbReference type="EMBL" id="RJQC01000004">
    <property type="protein sequence ID" value="RNM29278.1"/>
    <property type="molecule type" value="Genomic_DNA"/>
</dbReference>
<dbReference type="Proteomes" id="UP000276568">
    <property type="component" value="Unassembled WGS sequence"/>
</dbReference>
<dbReference type="AlphaFoldDB" id="A0A3N0HX84"/>
<keyword evidence="2" id="KW-0378">Hydrolase</keyword>
<gene>
    <name evidence="2" type="ORF">EDX97_09740</name>
</gene>
<accession>A0A3N0HX84</accession>
<evidence type="ECO:0000259" key="1">
    <source>
        <dbReference type="Pfam" id="PF12146"/>
    </source>
</evidence>
<protein>
    <submittedName>
        <fullName evidence="2">Alpha/beta hydrolase</fullName>
    </submittedName>
</protein>
<dbReference type="Pfam" id="PF12146">
    <property type="entry name" value="Hydrolase_4"/>
    <property type="match status" value="1"/>
</dbReference>
<feature type="domain" description="Serine aminopeptidase S33" evidence="1">
    <location>
        <begin position="49"/>
        <end position="269"/>
    </location>
</feature>
<dbReference type="PANTHER" id="PTHR43194:SF5">
    <property type="entry name" value="PIMELOYL-[ACYL-CARRIER PROTEIN] METHYL ESTER ESTERASE"/>
    <property type="match status" value="1"/>
</dbReference>
<dbReference type="PANTHER" id="PTHR43194">
    <property type="entry name" value="HYDROLASE ALPHA/BETA FOLD FAMILY"/>
    <property type="match status" value="1"/>
</dbReference>
<evidence type="ECO:0000313" key="3">
    <source>
        <dbReference type="Proteomes" id="UP000276568"/>
    </source>
</evidence>
<sequence>MKAYPSWQAFQDHLPLRNRMTSDIHCQEEYIYYHDVHMHVDIYQPRYFKGTIIILHGLIANGRMLSFLAIPFYRLGYRVICPDLPFFGQSNVKQATYEDWLACCQKLIEQTEIENTFLMGLGLSGMLAYQLGALCPQIRGVIVTHLLDLNDKNVGNDVWTDPVFEKHARLLRRHALKIKRVIDTSTISNNPTVCQLLSEDEQSAGARVTHEFLHTLAHPTLCPPEEYRVPILLAQPERDQWIDLADSMSFFERIGADKYRVLLEGAGHLPIEVIGLNQLQKMVVLFIRKYRL</sequence>
<proteinExistence type="predicted"/>
<dbReference type="GO" id="GO:0016787">
    <property type="term" value="F:hydrolase activity"/>
    <property type="evidence" value="ECO:0007669"/>
    <property type="project" value="UniProtKB-KW"/>
</dbReference>
<dbReference type="SUPFAM" id="SSF53474">
    <property type="entry name" value="alpha/beta-Hydrolases"/>
    <property type="match status" value="1"/>
</dbReference>
<name>A0A3N0HX84_9FIRM</name>
<keyword evidence="3" id="KW-1185">Reference proteome</keyword>
<comment type="caution">
    <text evidence="2">The sequence shown here is derived from an EMBL/GenBank/DDBJ whole genome shotgun (WGS) entry which is preliminary data.</text>
</comment>